<keyword evidence="4 7" id="KW-0378">Hydrolase</keyword>
<comment type="caution">
    <text evidence="11">The sequence shown here is derived from an EMBL/GenBank/DDBJ whole genome shotgun (WGS) entry which is preliminary data.</text>
</comment>
<dbReference type="Pfam" id="PF00326">
    <property type="entry name" value="Peptidase_S9"/>
    <property type="match status" value="1"/>
</dbReference>
<evidence type="ECO:0000256" key="2">
    <source>
        <dbReference type="ARBA" id="ARBA00005228"/>
    </source>
</evidence>
<name>A0AAW1SEC6_9CHLO</name>
<keyword evidence="12" id="KW-1185">Reference proteome</keyword>
<evidence type="ECO:0000259" key="10">
    <source>
        <dbReference type="Pfam" id="PF02897"/>
    </source>
</evidence>
<dbReference type="InterPro" id="IPR023302">
    <property type="entry name" value="Pept_S9A_N"/>
</dbReference>
<reference evidence="11 12" key="1">
    <citation type="journal article" date="2024" name="Nat. Commun.">
        <title>Phylogenomics reveals the evolutionary origins of lichenization in chlorophyte algae.</title>
        <authorList>
            <person name="Puginier C."/>
            <person name="Libourel C."/>
            <person name="Otte J."/>
            <person name="Skaloud P."/>
            <person name="Haon M."/>
            <person name="Grisel S."/>
            <person name="Petersen M."/>
            <person name="Berrin J.G."/>
            <person name="Delaux P.M."/>
            <person name="Dal Grande F."/>
            <person name="Keller J."/>
        </authorList>
    </citation>
    <scope>NUCLEOTIDE SEQUENCE [LARGE SCALE GENOMIC DNA]</scope>
    <source>
        <strain evidence="11 12">SAG 245.80</strain>
    </source>
</reference>
<dbReference type="PANTHER" id="PTHR11757">
    <property type="entry name" value="PROTEASE FAMILY S9A OLIGOPEPTIDASE"/>
    <property type="match status" value="1"/>
</dbReference>
<dbReference type="Gene3D" id="2.130.10.120">
    <property type="entry name" value="Prolyl oligopeptidase, N-terminal domain"/>
    <property type="match status" value="1"/>
</dbReference>
<dbReference type="EC" id="3.4.21.-" evidence="7"/>
<dbReference type="PRINTS" id="PR00862">
    <property type="entry name" value="PROLIGOPTASE"/>
</dbReference>
<dbReference type="InterPro" id="IPR001375">
    <property type="entry name" value="Peptidase_S9_cat"/>
</dbReference>
<evidence type="ECO:0000256" key="6">
    <source>
        <dbReference type="ARBA" id="ARBA00045448"/>
    </source>
</evidence>
<keyword evidence="3 7" id="KW-0645">Protease</keyword>
<dbReference type="SUPFAM" id="SSF50993">
    <property type="entry name" value="Peptidase/esterase 'gauge' domain"/>
    <property type="match status" value="1"/>
</dbReference>
<feature type="domain" description="Peptidase S9A N-terminal" evidence="10">
    <location>
        <begin position="109"/>
        <end position="527"/>
    </location>
</feature>
<dbReference type="FunFam" id="3.40.50.1820:FF:000005">
    <property type="entry name" value="Prolyl endopeptidase"/>
    <property type="match status" value="1"/>
</dbReference>
<dbReference type="EMBL" id="JALJOU010000004">
    <property type="protein sequence ID" value="KAK9844192.1"/>
    <property type="molecule type" value="Genomic_DNA"/>
</dbReference>
<dbReference type="Pfam" id="PF02897">
    <property type="entry name" value="Peptidase_S9_N"/>
    <property type="match status" value="1"/>
</dbReference>
<sequence length="801" mass="89731">MKNNHSAMASAAAGLLAGLILQPLARKGLREGKLRSALKGNVGLLSKRERHVVAELLHEHAYLFRNWPPPGVRDEQKRALVTRAAAHHDGVGEAVESERLAILQLPKALKRPKTLVAPNGDRREDPYYWLRDDDRQDPEVIAHLKAETAFTQACLADTAELQEQLYRDMRGAIQEADQTAPLREGNYYYYSKTLEGEQYRVSCRRRMPPGAGPPTEEDTMDEAVPEEVLLDGNVEARAYEFYNSAAVEVSPNETLLAWGEDRKGNEAYFVRVRDIATGKDLLKRPIEGTSGDLAWASDNKTLFYITKDKLDRPHKVWRHRICTDPEADELVYHEEDEAFYISLTHSRSKKLIFLDISSSITSNAMFLDADAPEAPPRPVFPRRSDHESTTSHRGDHLISVVRDPKKPNSEVVVSPMGDPGSTTVIIPHRDDVKIQAVSVSLNYLTVHERVEGLQVATVYKLPEGGAAPSGQLSGGQRVPVAEEAYALGPGPQGDFESDVLRLQFSSLATPPTTIDYNMATGKQRIRKVMPVLGGFDQNNYRTERLWATAKDGVRVPVSLVYRKDRLKRDGSNPVLLDGYGSYESCIEPAFALDHLPLVDRGFVYAIAHVRGGGELGRLWHEDGKFLKKRNTFTDFIAAAEHLVALEYTRPELLCAEGRSAGGLTMGAVTNMRPDLFCAVIMGVPFVDVVTTMLDPSIPLTVIEWEQWGNPNEPEYYEYMKSYSPIDNIRRTAYPNILLTGGLHDPRVAYWEPAKFVAKLRDYKTDDNMQLFKCDFGAGHFSKSGRFEILRETALEWAFLLK</sequence>
<dbReference type="InterPro" id="IPR002470">
    <property type="entry name" value="Peptidase_S9A"/>
</dbReference>
<evidence type="ECO:0000313" key="12">
    <source>
        <dbReference type="Proteomes" id="UP001445335"/>
    </source>
</evidence>
<evidence type="ECO:0000313" key="11">
    <source>
        <dbReference type="EMBL" id="KAK9844192.1"/>
    </source>
</evidence>
<keyword evidence="5 7" id="KW-0720">Serine protease</keyword>
<proteinExistence type="inferred from homology"/>
<evidence type="ECO:0000259" key="9">
    <source>
        <dbReference type="Pfam" id="PF00326"/>
    </source>
</evidence>
<dbReference type="InterPro" id="IPR029058">
    <property type="entry name" value="AB_hydrolase_fold"/>
</dbReference>
<evidence type="ECO:0000256" key="4">
    <source>
        <dbReference type="ARBA" id="ARBA00022801"/>
    </source>
</evidence>
<dbReference type="PANTHER" id="PTHR11757:SF19">
    <property type="entry name" value="PROLYL ENDOPEPTIDASE-LIKE"/>
    <property type="match status" value="1"/>
</dbReference>
<evidence type="ECO:0000256" key="1">
    <source>
        <dbReference type="ARBA" id="ARBA00001070"/>
    </source>
</evidence>
<protein>
    <recommendedName>
        <fullName evidence="7">Prolyl endopeptidase</fullName>
        <ecNumber evidence="7">3.4.21.-</ecNumber>
    </recommendedName>
</protein>
<comment type="catalytic activity">
    <reaction evidence="1">
        <text>Hydrolysis of Pro-|-Xaa &gt;&gt; Ala-|-Xaa in oligopeptides.</text>
        <dbReference type="EC" id="3.4.21.26"/>
    </reaction>
</comment>
<evidence type="ECO:0000256" key="8">
    <source>
        <dbReference type="SAM" id="MobiDB-lite"/>
    </source>
</evidence>
<comment type="function">
    <text evidence="6">Serine peptidase whose precise substrate specificity remains unclear. Does not cleave peptides after a arginine or lysine residue. Regulates trans-Golgi network morphology and sorting by regulating the membrane binding of the AP-1 complex. May play a role in the regulation of synaptic vesicle exocytosis.</text>
</comment>
<comment type="similarity">
    <text evidence="2 7">Belongs to the peptidase S9A family.</text>
</comment>
<feature type="compositionally biased region" description="Basic and acidic residues" evidence="8">
    <location>
        <begin position="382"/>
        <end position="395"/>
    </location>
</feature>
<evidence type="ECO:0000256" key="5">
    <source>
        <dbReference type="ARBA" id="ARBA00022825"/>
    </source>
</evidence>
<dbReference type="InterPro" id="IPR051543">
    <property type="entry name" value="Serine_Peptidase_S9A"/>
</dbReference>
<dbReference type="GO" id="GO:0006508">
    <property type="term" value="P:proteolysis"/>
    <property type="evidence" value="ECO:0007669"/>
    <property type="project" value="UniProtKB-KW"/>
</dbReference>
<dbReference type="Proteomes" id="UP001445335">
    <property type="component" value="Unassembled WGS sequence"/>
</dbReference>
<dbReference type="AlphaFoldDB" id="A0AAW1SEC6"/>
<evidence type="ECO:0000256" key="7">
    <source>
        <dbReference type="RuleBase" id="RU368024"/>
    </source>
</evidence>
<dbReference type="Gene3D" id="3.40.50.1820">
    <property type="entry name" value="alpha/beta hydrolase"/>
    <property type="match status" value="1"/>
</dbReference>
<accession>A0AAW1SEC6</accession>
<gene>
    <name evidence="11" type="ORF">WJX81_007696</name>
</gene>
<evidence type="ECO:0000256" key="3">
    <source>
        <dbReference type="ARBA" id="ARBA00022670"/>
    </source>
</evidence>
<feature type="region of interest" description="Disordered" evidence="8">
    <location>
        <begin position="372"/>
        <end position="395"/>
    </location>
</feature>
<feature type="domain" description="Peptidase S9 prolyl oligopeptidase catalytic" evidence="9">
    <location>
        <begin position="596"/>
        <end position="801"/>
    </location>
</feature>
<dbReference type="GO" id="GO:0004252">
    <property type="term" value="F:serine-type endopeptidase activity"/>
    <property type="evidence" value="ECO:0007669"/>
    <property type="project" value="UniProtKB-UniRule"/>
</dbReference>
<organism evidence="11 12">
    <name type="scientific">Elliptochloris bilobata</name>
    <dbReference type="NCBI Taxonomy" id="381761"/>
    <lineage>
        <taxon>Eukaryota</taxon>
        <taxon>Viridiplantae</taxon>
        <taxon>Chlorophyta</taxon>
        <taxon>core chlorophytes</taxon>
        <taxon>Trebouxiophyceae</taxon>
        <taxon>Trebouxiophyceae incertae sedis</taxon>
        <taxon>Elliptochloris clade</taxon>
        <taxon>Elliptochloris</taxon>
    </lineage>
</organism>
<dbReference type="SUPFAM" id="SSF53474">
    <property type="entry name" value="alpha/beta-Hydrolases"/>
    <property type="match status" value="1"/>
</dbReference>